<name>A0A482ZDT0_9ARAC</name>
<accession>A0A482ZDT0</accession>
<proteinExistence type="predicted"/>
<reference evidence="2" key="1">
    <citation type="submission" date="2017-03" db="EMBL/GenBank/DDBJ databases">
        <authorList>
            <person name="QRISCLOUD D."/>
        </authorList>
    </citation>
    <scope>NUCLEOTIDE SEQUENCE</scope>
</reference>
<dbReference type="AlphaFoldDB" id="A0A482ZDT0"/>
<feature type="chain" id="PRO_5019723659" evidence="1">
    <location>
        <begin position="19"/>
        <end position="97"/>
    </location>
</feature>
<sequence>MIMSGVVLLGIIAFASLAKRPRRRNNCVRHKTQCINDLVQWCNSMKYPQQGAGISMLSVTYEDTFPHTTECFALRIPTAPTAPGTRCLGSRALRTTS</sequence>
<dbReference type="EMBL" id="HAGS01000097">
    <property type="protein sequence ID" value="SMD46727.1"/>
    <property type="molecule type" value="Transcribed_RNA"/>
</dbReference>
<organism evidence="2">
    <name type="scientific">Lycosa sp. SGP-2016</name>
    <dbReference type="NCBI Taxonomy" id="1905177"/>
    <lineage>
        <taxon>Eukaryota</taxon>
        <taxon>Metazoa</taxon>
        <taxon>Ecdysozoa</taxon>
        <taxon>Arthropoda</taxon>
        <taxon>Chelicerata</taxon>
        <taxon>Arachnida</taxon>
        <taxon>Araneae</taxon>
        <taxon>Araneomorphae</taxon>
        <taxon>Entelegynae</taxon>
        <taxon>Lycosoidea</taxon>
        <taxon>Lycosidae</taxon>
        <taxon>Lycosa</taxon>
    </lineage>
</organism>
<evidence type="ECO:0000313" key="2">
    <source>
        <dbReference type="EMBL" id="SMD46727.1"/>
    </source>
</evidence>
<protein>
    <submittedName>
        <fullName evidence="2">U29-Lycotoxin-Lsp1a_1</fullName>
    </submittedName>
</protein>
<reference evidence="2" key="2">
    <citation type="submission" date="2019-04" db="EMBL/GenBank/DDBJ databases">
        <title>Unravelling the molecular evolution of spider venoms.</title>
        <authorList>
            <person name="Pineda S."/>
        </authorList>
    </citation>
    <scope>NUCLEOTIDE SEQUENCE</scope>
</reference>
<feature type="signal peptide" evidence="1">
    <location>
        <begin position="1"/>
        <end position="18"/>
    </location>
</feature>
<keyword evidence="1" id="KW-0732">Signal</keyword>
<evidence type="ECO:0000256" key="1">
    <source>
        <dbReference type="SAM" id="SignalP"/>
    </source>
</evidence>